<evidence type="ECO:0008006" key="4">
    <source>
        <dbReference type="Google" id="ProtNLM"/>
    </source>
</evidence>
<dbReference type="PANTHER" id="PTHR13520">
    <property type="entry name" value="RAD50-INTERACTING PROTEIN 1 RINT-1"/>
    <property type="match status" value="1"/>
</dbReference>
<keyword evidence="3" id="KW-1185">Reference proteome</keyword>
<accession>A0A4U5PJ08</accession>
<dbReference type="Proteomes" id="UP000298663">
    <property type="component" value="Unassembled WGS sequence"/>
</dbReference>
<dbReference type="GO" id="GO:0006888">
    <property type="term" value="P:endoplasmic reticulum to Golgi vesicle-mediated transport"/>
    <property type="evidence" value="ECO:0007669"/>
    <property type="project" value="InterPro"/>
</dbReference>
<dbReference type="Gene3D" id="1.20.58.670">
    <property type="entry name" value="Dsl1p vesicle tethering complex, Tip20p subunit, domain D"/>
    <property type="match status" value="1"/>
</dbReference>
<dbReference type="AlphaFoldDB" id="A0A4U5PJ08"/>
<name>A0A4U5PJ08_STECR</name>
<protein>
    <recommendedName>
        <fullName evidence="4">RAD50-interacting protein 1</fullName>
    </recommendedName>
</protein>
<sequence>MDETDDSGGFPLSPIEEFERKENVELREQIANLNWKNHHEYFDGIRRIAAGLDAKIMVYEENIHFARMKLPEELKKLQDLKTQLAEMREQLVDNARIYGEAREAILGRMEKECPDVLAKIKIIMGKRIEYWTLLFHKKLRDLSDEVLISLESQDYEQLIKKHVQLVMLTRDEAFIYCSEDQVAEFDDQVEDKLVSLNSKVYSELTKEFQTVTERIRFPFETSVDFAFVQPDLEKMAQMLDCLHEIKPRCGDDQSGFTILELLFGMFEKRFRFHFYGDRATNSPDKPQWFFTQVISWMGSNAQFFSDYVQRIMNKTNSEVFVRGEFQKRLVNLAIEKVETMLDSDAFLQRYVLFANLIDETVIFEADLNSFGYPQDFPRVFSLFCRRDIMNAWLRLERETTAKAIDSLIIQENAFQNRHREASDVDEYLTSDFVDSFVSMMQAMFHRYRHVPDLDVQAQFFKLQLMIFDEFRTRLVQILDQAKSPWTQPYPQILNALWYIAVILGEWSDLSEFIRIQNHIDSRKKIRGAFDESKKMYDHVWIQRVTALVNAFGQMISADIEEYGQQKWFAVTNQKPNDVTPSICSFLRRIRDLIGKISASISANSIKKVYEMTSRMVAIVLMDDIVAKTRFNWQGAAQMLYDIETCVIPLLKALYDRPNARLHHSFDIIYDFKWVELLNSLRLLALKEGTAILLKDEICKIPEEMVEEKLADLGIQSLTQQAVLDRFNQRCDMYDISAR</sequence>
<dbReference type="GO" id="GO:0006890">
    <property type="term" value="P:retrograde vesicle-mediated transport, Golgi to endoplasmic reticulum"/>
    <property type="evidence" value="ECO:0007669"/>
    <property type="project" value="InterPro"/>
</dbReference>
<reference evidence="2 3" key="2">
    <citation type="journal article" date="2019" name="G3 (Bethesda)">
        <title>Hybrid Assembly of the Genome of the Entomopathogenic Nematode Steinernema carpocapsae Identifies the X-Chromosome.</title>
        <authorList>
            <person name="Serra L."/>
            <person name="Macchietto M."/>
            <person name="Macias-Munoz A."/>
            <person name="McGill C.J."/>
            <person name="Rodriguez I.M."/>
            <person name="Rodriguez B."/>
            <person name="Murad R."/>
            <person name="Mortazavi A."/>
        </authorList>
    </citation>
    <scope>NUCLEOTIDE SEQUENCE [LARGE SCALE GENOMIC DNA]</scope>
    <source>
        <strain evidence="2 3">ALL</strain>
    </source>
</reference>
<evidence type="ECO:0000313" key="2">
    <source>
        <dbReference type="EMBL" id="TKR96598.1"/>
    </source>
</evidence>
<dbReference type="InterPro" id="IPR007528">
    <property type="entry name" value="RINT1_Tip20"/>
</dbReference>
<dbReference type="GO" id="GO:0070939">
    <property type="term" value="C:Dsl1/NZR complex"/>
    <property type="evidence" value="ECO:0007669"/>
    <property type="project" value="InterPro"/>
</dbReference>
<comment type="caution">
    <text evidence="2">The sequence shown here is derived from an EMBL/GenBank/DDBJ whole genome shotgun (WGS) entry which is preliminary data.</text>
</comment>
<organism evidence="2 3">
    <name type="scientific">Steinernema carpocapsae</name>
    <name type="common">Entomopathogenic nematode</name>
    <dbReference type="NCBI Taxonomy" id="34508"/>
    <lineage>
        <taxon>Eukaryota</taxon>
        <taxon>Metazoa</taxon>
        <taxon>Ecdysozoa</taxon>
        <taxon>Nematoda</taxon>
        <taxon>Chromadorea</taxon>
        <taxon>Rhabditida</taxon>
        <taxon>Tylenchina</taxon>
        <taxon>Panagrolaimomorpha</taxon>
        <taxon>Strongyloidoidea</taxon>
        <taxon>Steinernematidae</taxon>
        <taxon>Steinernema</taxon>
    </lineage>
</organism>
<feature type="coiled-coil region" evidence="1">
    <location>
        <begin position="70"/>
        <end position="97"/>
    </location>
</feature>
<dbReference type="EMBL" id="AZBU02000002">
    <property type="protein sequence ID" value="TKR96598.1"/>
    <property type="molecule type" value="Genomic_DNA"/>
</dbReference>
<gene>
    <name evidence="2" type="ORF">L596_010597</name>
</gene>
<dbReference type="OrthoDB" id="239865at2759"/>
<keyword evidence="1" id="KW-0175">Coiled coil</keyword>
<dbReference type="PROSITE" id="PS51386">
    <property type="entry name" value="RINT1_TIP20"/>
    <property type="match status" value="1"/>
</dbReference>
<dbReference type="GO" id="GO:0060628">
    <property type="term" value="P:regulation of ER to Golgi vesicle-mediated transport"/>
    <property type="evidence" value="ECO:0007669"/>
    <property type="project" value="TreeGrafter"/>
</dbReference>
<evidence type="ECO:0000256" key="1">
    <source>
        <dbReference type="SAM" id="Coils"/>
    </source>
</evidence>
<dbReference type="STRING" id="34508.A0A4U5PJ08"/>
<evidence type="ECO:0000313" key="3">
    <source>
        <dbReference type="Proteomes" id="UP000298663"/>
    </source>
</evidence>
<proteinExistence type="predicted"/>
<dbReference type="InterPro" id="IPR042044">
    <property type="entry name" value="EXOC6PINT-1/Sec15/Tip20_C_dom2"/>
</dbReference>
<dbReference type="PANTHER" id="PTHR13520:SF0">
    <property type="entry name" value="RAD50-INTERACTING PROTEIN 1"/>
    <property type="match status" value="1"/>
</dbReference>
<reference evidence="2 3" key="1">
    <citation type="journal article" date="2015" name="Genome Biol.">
        <title>Comparative genomics of Steinernema reveals deeply conserved gene regulatory networks.</title>
        <authorList>
            <person name="Dillman A.R."/>
            <person name="Macchietto M."/>
            <person name="Porter C.F."/>
            <person name="Rogers A."/>
            <person name="Williams B."/>
            <person name="Antoshechkin I."/>
            <person name="Lee M.M."/>
            <person name="Goodwin Z."/>
            <person name="Lu X."/>
            <person name="Lewis E.E."/>
            <person name="Goodrich-Blair H."/>
            <person name="Stock S.P."/>
            <person name="Adams B.J."/>
            <person name="Sternberg P.W."/>
            <person name="Mortazavi A."/>
        </authorList>
    </citation>
    <scope>NUCLEOTIDE SEQUENCE [LARGE SCALE GENOMIC DNA]</scope>
    <source>
        <strain evidence="2 3">ALL</strain>
    </source>
</reference>
<dbReference type="Pfam" id="PF04437">
    <property type="entry name" value="RINT1_TIP1"/>
    <property type="match status" value="1"/>
</dbReference>